<evidence type="ECO:0000313" key="2">
    <source>
        <dbReference type="Proteomes" id="UP001432166"/>
    </source>
</evidence>
<reference evidence="1" key="1">
    <citation type="submission" date="2022-10" db="EMBL/GenBank/DDBJ databases">
        <title>The complete genomes of actinobacterial strains from the NBC collection.</title>
        <authorList>
            <person name="Joergensen T.S."/>
            <person name="Alvarez Arevalo M."/>
            <person name="Sterndorff E.B."/>
            <person name="Faurdal D."/>
            <person name="Vuksanovic O."/>
            <person name="Mourched A.-S."/>
            <person name="Charusanti P."/>
            <person name="Shaw S."/>
            <person name="Blin K."/>
            <person name="Weber T."/>
        </authorList>
    </citation>
    <scope>NUCLEOTIDE SEQUENCE</scope>
    <source>
        <strain evidence="1">NBC_00189</strain>
    </source>
</reference>
<keyword evidence="2" id="KW-1185">Reference proteome</keyword>
<evidence type="ECO:0008006" key="3">
    <source>
        <dbReference type="Google" id="ProtNLM"/>
    </source>
</evidence>
<sequence length="323" mass="34658">MRYLQVGVISVLIAFAAGCTTEDDPAPDSTTTNASASAVRLTLPTATKYSEGERNNLPLVVNNSGPARASVDIELEFKLSGDSQSDLIVEYQRTGSDDWRKLTLTKKSDSSVQGSYSTSLPKGNTTLRLRMTLGSRPKTEGEAIPITATLRSGKEEISTVDGEAPLATLTVKADPRSTTLDQGGSWSEFHFEITNESLMNYPEVAVQAFEECTNGTGGECGDSRGSSEKVFRTQWLDGSEWKDLRTFVRGPASNPGYPENEAIEIVNLALPPNSSREVRMRISTTAALRATDGEGEILLTAEGKGTGSTKKSLGSVLSDFSIE</sequence>
<gene>
    <name evidence="1" type="ORF">OG288_24540</name>
</gene>
<dbReference type="EMBL" id="CP108133">
    <property type="protein sequence ID" value="WTP51197.1"/>
    <property type="molecule type" value="Genomic_DNA"/>
</dbReference>
<proteinExistence type="predicted"/>
<organism evidence="1 2">
    <name type="scientific">Streptomyces tauricus</name>
    <dbReference type="NCBI Taxonomy" id="68274"/>
    <lineage>
        <taxon>Bacteria</taxon>
        <taxon>Bacillati</taxon>
        <taxon>Actinomycetota</taxon>
        <taxon>Actinomycetes</taxon>
        <taxon>Kitasatosporales</taxon>
        <taxon>Streptomycetaceae</taxon>
        <taxon>Streptomyces</taxon>
        <taxon>Streptomyces aurantiacus group</taxon>
    </lineage>
</organism>
<name>A0ABZ1JHV5_9ACTN</name>
<dbReference type="RefSeq" id="WP_328938322.1">
    <property type="nucleotide sequence ID" value="NZ_CP108133.1"/>
</dbReference>
<protein>
    <recommendedName>
        <fullName evidence="3">Lipoprotein</fullName>
    </recommendedName>
</protein>
<evidence type="ECO:0000313" key="1">
    <source>
        <dbReference type="EMBL" id="WTP51197.1"/>
    </source>
</evidence>
<dbReference type="PROSITE" id="PS51257">
    <property type="entry name" value="PROKAR_LIPOPROTEIN"/>
    <property type="match status" value="1"/>
</dbReference>
<accession>A0ABZ1JHV5</accession>
<dbReference type="Proteomes" id="UP001432166">
    <property type="component" value="Chromosome"/>
</dbReference>